<evidence type="ECO:0000259" key="3">
    <source>
        <dbReference type="Pfam" id="PF03713"/>
    </source>
</evidence>
<dbReference type="EMBL" id="CP041659">
    <property type="protein sequence ID" value="QDP19049.1"/>
    <property type="molecule type" value="Genomic_DNA"/>
</dbReference>
<dbReference type="PANTHER" id="PTHR36933:SF1">
    <property type="entry name" value="SLL0788 PROTEIN"/>
    <property type="match status" value="1"/>
</dbReference>
<dbReference type="Gene3D" id="1.20.1260.10">
    <property type="match status" value="2"/>
</dbReference>
<feature type="compositionally biased region" description="Low complexity" evidence="1">
    <location>
        <begin position="214"/>
        <end position="227"/>
    </location>
</feature>
<keyword evidence="5" id="KW-1185">Reference proteome</keyword>
<name>A0A516IQ99_9SPHN</name>
<keyword evidence="2" id="KW-0732">Signal</keyword>
<protein>
    <submittedName>
        <fullName evidence="4">DUF305 domain-containing protein</fullName>
    </submittedName>
</protein>
<dbReference type="InterPro" id="IPR012347">
    <property type="entry name" value="Ferritin-like"/>
</dbReference>
<reference evidence="4 5" key="1">
    <citation type="submission" date="2019-07" db="EMBL/GenBank/DDBJ databases">
        <title>Sphingomonas AE3 Genome sequencing and assembly.</title>
        <authorList>
            <person name="Kim H."/>
        </authorList>
    </citation>
    <scope>NUCLEOTIDE SEQUENCE [LARGE SCALE GENOMIC DNA]</scope>
    <source>
        <strain evidence="4 5">AE3</strain>
    </source>
</reference>
<dbReference type="OrthoDB" id="517560at2"/>
<gene>
    <name evidence="4" type="ORF">FMM02_03185</name>
</gene>
<dbReference type="PANTHER" id="PTHR36933">
    <property type="entry name" value="SLL0788 PROTEIN"/>
    <property type="match status" value="1"/>
</dbReference>
<feature type="chain" id="PRO_5021968863" evidence="2">
    <location>
        <begin position="26"/>
        <end position="269"/>
    </location>
</feature>
<feature type="region of interest" description="Disordered" evidence="1">
    <location>
        <begin position="213"/>
        <end position="269"/>
    </location>
</feature>
<feature type="signal peptide" evidence="2">
    <location>
        <begin position="1"/>
        <end position="25"/>
    </location>
</feature>
<dbReference type="Proteomes" id="UP000321857">
    <property type="component" value="Chromosome"/>
</dbReference>
<evidence type="ECO:0000313" key="4">
    <source>
        <dbReference type="EMBL" id="QDP19049.1"/>
    </source>
</evidence>
<evidence type="ECO:0000256" key="1">
    <source>
        <dbReference type="SAM" id="MobiDB-lite"/>
    </source>
</evidence>
<dbReference type="AlphaFoldDB" id="A0A516IQ99"/>
<dbReference type="KEGG" id="sxa:FMM02_03185"/>
<dbReference type="Pfam" id="PF03713">
    <property type="entry name" value="DUF305"/>
    <property type="match status" value="2"/>
</dbReference>
<sequence>MELIMKKVMTGLGAIALMASLAACSGTDETAQNGAANDMNTMMADPDNPFAQSEMAMDSAINAAVGVNAGDSWVRKMIEHHKGAIEMSRVALTQKPTADAAMMAQQTIDKQTKEIADLEKLVATGNPDAASGELYRAATMQMHDAMMGAKGADISETYLRKMLAHHQGAVAMSDVALANGATGAVRAQIEKTKADQQKEVAIVEAMLRGEPMTPAAQVASPAKAPAPAASPPDPKPATAKPAPAKPKPAPEPKAPEPTCLPEHRAAGHC</sequence>
<feature type="domain" description="DUF305" evidence="3">
    <location>
        <begin position="18"/>
        <end position="121"/>
    </location>
</feature>
<dbReference type="InterPro" id="IPR005183">
    <property type="entry name" value="DUF305_CopM-like"/>
</dbReference>
<accession>A0A516IQ99</accession>
<dbReference type="PROSITE" id="PS51257">
    <property type="entry name" value="PROKAR_LIPOPROTEIN"/>
    <property type="match status" value="1"/>
</dbReference>
<evidence type="ECO:0000256" key="2">
    <source>
        <dbReference type="SAM" id="SignalP"/>
    </source>
</evidence>
<feature type="domain" description="DUF305" evidence="3">
    <location>
        <begin position="129"/>
        <end position="207"/>
    </location>
</feature>
<evidence type="ECO:0000313" key="5">
    <source>
        <dbReference type="Proteomes" id="UP000321857"/>
    </source>
</evidence>
<proteinExistence type="predicted"/>
<organism evidence="4 5">
    <name type="scientific">Sphingomonas xanthus</name>
    <dbReference type="NCBI Taxonomy" id="2594473"/>
    <lineage>
        <taxon>Bacteria</taxon>
        <taxon>Pseudomonadati</taxon>
        <taxon>Pseudomonadota</taxon>
        <taxon>Alphaproteobacteria</taxon>
        <taxon>Sphingomonadales</taxon>
        <taxon>Sphingomonadaceae</taxon>
        <taxon>Sphingomonas</taxon>
    </lineage>
</organism>